<comment type="caution">
    <text evidence="4">The sequence shown here is derived from an EMBL/GenBank/DDBJ whole genome shotgun (WGS) entry which is preliminary data.</text>
</comment>
<organism evidence="4 5">
    <name type="scientific">Blepharisma stoltei</name>
    <dbReference type="NCBI Taxonomy" id="1481888"/>
    <lineage>
        <taxon>Eukaryota</taxon>
        <taxon>Sar</taxon>
        <taxon>Alveolata</taxon>
        <taxon>Ciliophora</taxon>
        <taxon>Postciliodesmatophora</taxon>
        <taxon>Heterotrichea</taxon>
        <taxon>Heterotrichida</taxon>
        <taxon>Blepharismidae</taxon>
        <taxon>Blepharisma</taxon>
    </lineage>
</organism>
<dbReference type="AlphaFoldDB" id="A0AAU9JKD9"/>
<keyword evidence="2" id="KW-0813">Transport</keyword>
<gene>
    <name evidence="4" type="ORF">BSTOLATCC_MIC38800</name>
</gene>
<reference evidence="4" key="1">
    <citation type="submission" date="2021-09" db="EMBL/GenBank/DDBJ databases">
        <authorList>
            <consortium name="AG Swart"/>
            <person name="Singh M."/>
            <person name="Singh A."/>
            <person name="Seah K."/>
            <person name="Emmerich C."/>
        </authorList>
    </citation>
    <scope>NUCLEOTIDE SEQUENCE</scope>
    <source>
        <strain evidence="4">ATCC30299</strain>
    </source>
</reference>
<evidence type="ECO:0000313" key="4">
    <source>
        <dbReference type="EMBL" id="CAG9325548.1"/>
    </source>
</evidence>
<keyword evidence="3" id="KW-0653">Protein transport</keyword>
<accession>A0AAU9JKD9</accession>
<dbReference type="GO" id="GO:0015031">
    <property type="term" value="P:protein transport"/>
    <property type="evidence" value="ECO:0007669"/>
    <property type="project" value="UniProtKB-KW"/>
</dbReference>
<dbReference type="Proteomes" id="UP001162131">
    <property type="component" value="Unassembled WGS sequence"/>
</dbReference>
<name>A0AAU9JKD9_9CILI</name>
<evidence type="ECO:0000256" key="2">
    <source>
        <dbReference type="ARBA" id="ARBA00022448"/>
    </source>
</evidence>
<dbReference type="PANTHER" id="PTHR23316">
    <property type="entry name" value="IMPORTIN ALPHA"/>
    <property type="match status" value="1"/>
</dbReference>
<dbReference type="Gene3D" id="1.25.10.10">
    <property type="entry name" value="Leucine-rich Repeat Variant"/>
    <property type="match status" value="1"/>
</dbReference>
<dbReference type="InterPro" id="IPR016024">
    <property type="entry name" value="ARM-type_fold"/>
</dbReference>
<evidence type="ECO:0008006" key="6">
    <source>
        <dbReference type="Google" id="ProtNLM"/>
    </source>
</evidence>
<keyword evidence="5" id="KW-1185">Reference proteome</keyword>
<dbReference type="InterPro" id="IPR011989">
    <property type="entry name" value="ARM-like"/>
</dbReference>
<evidence type="ECO:0000313" key="5">
    <source>
        <dbReference type="Proteomes" id="UP001162131"/>
    </source>
</evidence>
<protein>
    <recommendedName>
        <fullName evidence="6">Importin subunit alpha</fullName>
    </recommendedName>
</protein>
<evidence type="ECO:0000256" key="3">
    <source>
        <dbReference type="ARBA" id="ARBA00022927"/>
    </source>
</evidence>
<dbReference type="SUPFAM" id="SSF48371">
    <property type="entry name" value="ARM repeat"/>
    <property type="match status" value="1"/>
</dbReference>
<evidence type="ECO:0000256" key="1">
    <source>
        <dbReference type="ARBA" id="ARBA00010394"/>
    </source>
</evidence>
<proteinExistence type="inferred from homology"/>
<dbReference type="EMBL" id="CAJZBQ010000038">
    <property type="protein sequence ID" value="CAG9325548.1"/>
    <property type="molecule type" value="Genomic_DNA"/>
</dbReference>
<sequence length="513" mass="59704">MSVINTNNYFESRKENFMLVNTKDLQRKTEEYTVKLRKTKRTERFERLRLNMIEKVSEEFSLIKDFSSQTAENKLLLIYNFLYENKEIDKIKDCLKEFAKILIQNKLDLIELYRDDYANMLCDILNNDLPDEITSKAAWILCIFIYKNPLTEKLVNFGVIDALIGAINENKPLTTENSICALANICGDNEKYRHEISINYSFHSLLHRLLQTININKNTNIAKTIAFCISNLCRTHSEIPIEALNILWEMINLLGNSNDIEIIYDIFSALRFLIDNQNPKYLNTALDEKIIKNCIEKFEIDNPDIKFEILKLIASISFLDKNEELLKLGVLDLLIKIIANTNQNARRLVQKIISNLLCDKKCIFQIINHKIFEKVASGLIDPDILTRLEASYSFRNISQVANTEQILAICNNDYFLYISEGIKSVEPKIVMNLLKFVKRALICGEEIAENTRSKDNKMCILLDQTKCLDAMEHAQQFMTPEVYQYVINIFKDFFGFEDENLEIQSTPQIFEFS</sequence>
<comment type="similarity">
    <text evidence="1">Belongs to the importin alpha family.</text>
</comment>